<accession>Q6HRH3</accession>
<dbReference type="AlphaFoldDB" id="A0A0F7RA56"/>
<name>A0A0F7RA56_BACAN</name>
<dbReference type="EMBL" id="AE017334">
    <property type="protein sequence ID" value="AAT34317.1"/>
    <property type="molecule type" value="Genomic_DNA"/>
</dbReference>
<accession>E9QR16</accession>
<accession>E9QR15</accession>
<evidence type="ECO:0000313" key="2">
    <source>
        <dbReference type="Proteomes" id="UP000000594"/>
    </source>
</evidence>
<keyword evidence="2" id="KW-1185">Reference proteome</keyword>
<accession>A0A0F7RA56</accession>
<gene>
    <name evidence="1" type="ordered locus">GBAA_5187</name>
</gene>
<dbReference type="KEGG" id="bar:GBAA_5187"/>
<accession>Q6KKU0</accession>
<reference evidence="1 2" key="1">
    <citation type="journal article" date="2009" name="J. Bacteriol.">
        <title>The complete genome sequence of Bacillus anthracis Ames 'Ancestor'.</title>
        <authorList>
            <person name="Ravel J."/>
            <person name="Jiang L."/>
            <person name="Stanley S.T."/>
            <person name="Wilson M.R."/>
            <person name="Decker R.S."/>
            <person name="Read T.D."/>
            <person name="Worsham P."/>
            <person name="Keim P.S."/>
            <person name="Salzberg S.L."/>
            <person name="Fraser-Liggett C.M."/>
            <person name="Rasko D.A."/>
        </authorList>
    </citation>
    <scope>NUCLEOTIDE SEQUENCE [LARGE SCALE GENOMIC DNA]</scope>
    <source>
        <strain evidence="2">Ames ancestor</strain>
    </source>
</reference>
<organism evidence="1 2">
    <name type="scientific">Bacillus anthracis</name>
    <name type="common">anthrax bacterium</name>
    <dbReference type="NCBI Taxonomy" id="1392"/>
    <lineage>
        <taxon>Bacteria</taxon>
        <taxon>Bacillati</taxon>
        <taxon>Bacillota</taxon>
        <taxon>Bacilli</taxon>
        <taxon>Bacillales</taxon>
        <taxon>Bacillaceae</taxon>
        <taxon>Bacillus</taxon>
        <taxon>Bacillus cereus group</taxon>
    </lineage>
</organism>
<evidence type="ECO:0000313" key="1">
    <source>
        <dbReference type="EMBL" id="AAT34317.1"/>
    </source>
</evidence>
<sequence>MNRSHIYNQKNIGGRHMPKMGNTFLTMQELEKKKEYLLDLSSVIPTWNASYQFLFKEIQQELLGKVNEKIEKHQFILNICAEQQVGA</sequence>
<proteinExistence type="predicted"/>
<dbReference type="Proteomes" id="UP000000594">
    <property type="component" value="Chromosome"/>
</dbReference>
<protein>
    <recommendedName>
        <fullName evidence="3">Carbonic anhydrase</fullName>
    </recommendedName>
</protein>
<evidence type="ECO:0008006" key="3">
    <source>
        <dbReference type="Google" id="ProtNLM"/>
    </source>
</evidence>
<accession>Q81XP6</accession>